<gene>
    <name evidence="4" type="ORF">M419DRAFT_32439</name>
</gene>
<dbReference type="AlphaFoldDB" id="A0A024SMU3"/>
<dbReference type="KEGG" id="trr:M419DRAFT_32439"/>
<comment type="similarity">
    <text evidence="1">Belongs to the short-chain dehydrogenases/reductases (SDR) family.</text>
</comment>
<reference evidence="5" key="1">
    <citation type="journal article" date="2013" name="Ind. Biotechnol.">
        <title>Comparative genomics analysis of Trichoderma reesei strains.</title>
        <authorList>
            <person name="Koike H."/>
            <person name="Aerts A."/>
            <person name="LaButti K."/>
            <person name="Grigoriev I.V."/>
            <person name="Baker S.E."/>
        </authorList>
    </citation>
    <scope>NUCLEOTIDE SEQUENCE [LARGE SCALE GENOMIC DNA]</scope>
    <source>
        <strain evidence="5">ATCC 56765 / BCRC 32924 / NRRL 11460 / Rut C-30</strain>
    </source>
</reference>
<feature type="region of interest" description="Disordered" evidence="3">
    <location>
        <begin position="1"/>
        <end position="26"/>
    </location>
</feature>
<protein>
    <submittedName>
        <fullName evidence="4">Oxidoreductase</fullName>
    </submittedName>
</protein>
<dbReference type="SUPFAM" id="SSF51735">
    <property type="entry name" value="NAD(P)-binding Rossmann-fold domains"/>
    <property type="match status" value="1"/>
</dbReference>
<dbReference type="InterPro" id="IPR002347">
    <property type="entry name" value="SDR_fam"/>
</dbReference>
<dbReference type="PANTHER" id="PTHR24320:SF154">
    <property type="entry name" value="OXIDOREDUCTASE, SHORT-CHAIN DEHYDROGENASE_REDUCTASE FAMILY (AFU_ORTHOLOGUE AFUA_2G04560)"/>
    <property type="match status" value="1"/>
</dbReference>
<dbReference type="Pfam" id="PF00106">
    <property type="entry name" value="adh_short"/>
    <property type="match status" value="1"/>
</dbReference>
<dbReference type="Gene3D" id="3.40.50.720">
    <property type="entry name" value="NAD(P)-binding Rossmann-like Domain"/>
    <property type="match status" value="1"/>
</dbReference>
<dbReference type="Proteomes" id="UP000024376">
    <property type="component" value="Unassembled WGS sequence"/>
</dbReference>
<name>A0A024SMU3_HYPJR</name>
<evidence type="ECO:0000313" key="4">
    <source>
        <dbReference type="EMBL" id="ETS07207.1"/>
    </source>
</evidence>
<dbReference type="HOGENOM" id="CLU_010194_44_6_1"/>
<keyword evidence="2" id="KW-0560">Oxidoreductase</keyword>
<dbReference type="OrthoDB" id="191139at2759"/>
<evidence type="ECO:0000256" key="1">
    <source>
        <dbReference type="ARBA" id="ARBA00006484"/>
    </source>
</evidence>
<evidence type="ECO:0000256" key="3">
    <source>
        <dbReference type="SAM" id="MobiDB-lite"/>
    </source>
</evidence>
<dbReference type="GO" id="GO:0016491">
    <property type="term" value="F:oxidoreductase activity"/>
    <property type="evidence" value="ECO:0007669"/>
    <property type="project" value="UniProtKB-KW"/>
</dbReference>
<evidence type="ECO:0000256" key="2">
    <source>
        <dbReference type="ARBA" id="ARBA00023002"/>
    </source>
</evidence>
<dbReference type="InterPro" id="IPR036291">
    <property type="entry name" value="NAD(P)-bd_dom_sf"/>
</dbReference>
<accession>A0A024SMU3</accession>
<evidence type="ECO:0000313" key="5">
    <source>
        <dbReference type="Proteomes" id="UP000024376"/>
    </source>
</evidence>
<dbReference type="PANTHER" id="PTHR24320">
    <property type="entry name" value="RETINOL DEHYDROGENASE"/>
    <property type="match status" value="1"/>
</dbReference>
<proteinExistence type="inferred from homology"/>
<organism evidence="4 5">
    <name type="scientific">Hypocrea jecorina (strain ATCC 56765 / BCRC 32924 / NRRL 11460 / Rut C-30)</name>
    <name type="common">Trichoderma reesei</name>
    <dbReference type="NCBI Taxonomy" id="1344414"/>
    <lineage>
        <taxon>Eukaryota</taxon>
        <taxon>Fungi</taxon>
        <taxon>Dikarya</taxon>
        <taxon>Ascomycota</taxon>
        <taxon>Pezizomycotina</taxon>
        <taxon>Sordariomycetes</taxon>
        <taxon>Hypocreomycetidae</taxon>
        <taxon>Hypocreales</taxon>
        <taxon>Hypocreaceae</taxon>
        <taxon>Trichoderma</taxon>
    </lineage>
</organism>
<dbReference type="EMBL" id="KI911139">
    <property type="protein sequence ID" value="ETS07207.1"/>
    <property type="molecule type" value="Genomic_DNA"/>
</dbReference>
<sequence>MGLSYNPDTDVPNLAGKKLTPQQFKGTSGIGKQTVLELAKHNPSHIYFTGRNTLSAATVISQSNLSPQSITFIPCDLASLESVRQAAETHFKHDRLDIFIANAGILAVPPGLTKDGYEIQFGTNHLGNAALLLRLLPVMLRTAGDFVPDAEKEEEGEKEKDVRFVAVTSLGYFTHPVNGIDFAGLKTKQENLLLGKWARYGQSKLANVLFARELGKRFPQITSVAVHPGVVKTEMITRLGLVDRVLTWGMSPLGMLTPREGAYNTLWAATAADVRGRMRKGDEGGEVALFEPVGRPHAGSAKCRSDELAGRLWEWTVEEVGVEVEGNMSGR</sequence>